<protein>
    <submittedName>
        <fullName evidence="1">Uncharacterized protein</fullName>
    </submittedName>
</protein>
<dbReference type="SUPFAM" id="SSF47598">
    <property type="entry name" value="Ribbon-helix-helix"/>
    <property type="match status" value="1"/>
</dbReference>
<sequence>MRMPVDLADRLQAEADRRDQSLTATAETLIRAGLSHQDRTAR</sequence>
<comment type="caution">
    <text evidence="1">The sequence shown here is derived from an EMBL/GenBank/DDBJ whole genome shotgun (WGS) entry which is preliminary data.</text>
</comment>
<proteinExistence type="predicted"/>
<dbReference type="AlphaFoldDB" id="A0A3N1GWK3"/>
<dbReference type="InParanoid" id="A0A3N1GWK3"/>
<dbReference type="Proteomes" id="UP000276232">
    <property type="component" value="Unassembled WGS sequence"/>
</dbReference>
<dbReference type="EMBL" id="RJKN01000006">
    <property type="protein sequence ID" value="ROP34604.1"/>
    <property type="molecule type" value="Genomic_DNA"/>
</dbReference>
<name>A0A3N1GWK3_9ACTN</name>
<accession>A0A3N1GWK3</accession>
<organism evidence="1 2">
    <name type="scientific">Pseudokineococcus lusitanus</name>
    <dbReference type="NCBI Taxonomy" id="763993"/>
    <lineage>
        <taxon>Bacteria</taxon>
        <taxon>Bacillati</taxon>
        <taxon>Actinomycetota</taxon>
        <taxon>Actinomycetes</taxon>
        <taxon>Kineosporiales</taxon>
        <taxon>Kineosporiaceae</taxon>
        <taxon>Pseudokineococcus</taxon>
    </lineage>
</organism>
<reference evidence="1 2" key="1">
    <citation type="journal article" date="2015" name="Stand. Genomic Sci.">
        <title>Genomic Encyclopedia of Bacterial and Archaeal Type Strains, Phase III: the genomes of soil and plant-associated and newly described type strains.</title>
        <authorList>
            <person name="Whitman W.B."/>
            <person name="Woyke T."/>
            <person name="Klenk H.P."/>
            <person name="Zhou Y."/>
            <person name="Lilburn T.G."/>
            <person name="Beck B.J."/>
            <person name="De Vos P."/>
            <person name="Vandamme P."/>
            <person name="Eisen J.A."/>
            <person name="Garrity G."/>
            <person name="Hugenholtz P."/>
            <person name="Kyrpides N.C."/>
        </authorList>
    </citation>
    <scope>NUCLEOTIDE SEQUENCE [LARGE SCALE GENOMIC DNA]</scope>
    <source>
        <strain evidence="1 2">CECT 7306</strain>
    </source>
</reference>
<keyword evidence="2" id="KW-1185">Reference proteome</keyword>
<dbReference type="GO" id="GO:0006355">
    <property type="term" value="P:regulation of DNA-templated transcription"/>
    <property type="evidence" value="ECO:0007669"/>
    <property type="project" value="InterPro"/>
</dbReference>
<evidence type="ECO:0000313" key="1">
    <source>
        <dbReference type="EMBL" id="ROP34604.1"/>
    </source>
</evidence>
<dbReference type="InterPro" id="IPR010985">
    <property type="entry name" value="Ribbon_hlx_hlx"/>
</dbReference>
<evidence type="ECO:0000313" key="2">
    <source>
        <dbReference type="Proteomes" id="UP000276232"/>
    </source>
</evidence>
<gene>
    <name evidence="1" type="ORF">EDC03_2420</name>
</gene>